<dbReference type="EMBL" id="DF158602">
    <property type="protein sequence ID" value="GAB70040.1"/>
    <property type="molecule type" value="Genomic_DNA"/>
</dbReference>
<sequence length="158" mass="18927">MSLRCPELNEIDSTNNIFDPRCATMVFKTYPREFNNIKEEILNHINKINDPILKYISFYFVQYYIDGYKYYEKSKHLHTDAACQYLKHWLEEKKDLFTYGGKCTKNLTLWESNIEKLWDMLEVEEYHILKDNVEVKSWCKKIPGLSKLTKFPTGVDFS</sequence>
<evidence type="ECO:0000313" key="1">
    <source>
        <dbReference type="EMBL" id="GAB70040.1"/>
    </source>
</evidence>
<dbReference type="RefSeq" id="XP_004228258.1">
    <property type="nucleotide sequence ID" value="XM_004228210.1"/>
</dbReference>
<reference evidence="1 2" key="1">
    <citation type="journal article" date="2012" name="Nat. Genet.">
        <title>Plasmodium cynomolgi genome sequences provide insight into Plasmodium vivax and the monkey malaria clade.</title>
        <authorList>
            <person name="Tachibana S."/>
            <person name="Sullivan S.A."/>
            <person name="Kawai S."/>
            <person name="Nakamura S."/>
            <person name="Kim H.R."/>
            <person name="Goto N."/>
            <person name="Arisue N."/>
            <person name="Palacpac N.M.Q."/>
            <person name="Honma H."/>
            <person name="Yagi M."/>
            <person name="Tougan T."/>
            <person name="Katakai Y."/>
            <person name="Kaneko O."/>
            <person name="Mita T."/>
            <person name="Kita K."/>
            <person name="Yasutomi Y."/>
            <person name="Sutton P.L."/>
            <person name="Shakhbatyan R."/>
            <person name="Horii T."/>
            <person name="Yasunaga T."/>
            <person name="Barnwell J.W."/>
            <person name="Escalante A.A."/>
            <person name="Carlton J.M."/>
            <person name="Tanabe K."/>
        </authorList>
    </citation>
    <scope>NUCLEOTIDE SEQUENCE [LARGE SCALE GENOMIC DNA]</scope>
    <source>
        <strain evidence="1 2">B</strain>
    </source>
</reference>
<dbReference type="GeneID" id="14696582"/>
<gene>
    <name evidence="1" type="ORF">PCYB_007890</name>
</gene>
<name>K6V3U4_PLACD</name>
<dbReference type="VEuPathDB" id="PlasmoDB:PCYB_007890"/>
<evidence type="ECO:0000313" key="2">
    <source>
        <dbReference type="Proteomes" id="UP000006319"/>
    </source>
</evidence>
<dbReference type="PhylomeDB" id="K6V3U4"/>
<dbReference type="AlphaFoldDB" id="K6V3U4"/>
<protein>
    <recommendedName>
        <fullName evidence="3">CYIR protein</fullName>
    </recommendedName>
</protein>
<dbReference type="OrthoDB" id="388341at2759"/>
<dbReference type="KEGG" id="pcy:PCYB_007890"/>
<dbReference type="Proteomes" id="UP000006319">
    <property type="component" value="Unassembled WGS sequence"/>
</dbReference>
<keyword evidence="2" id="KW-1185">Reference proteome</keyword>
<evidence type="ECO:0008006" key="3">
    <source>
        <dbReference type="Google" id="ProtNLM"/>
    </source>
</evidence>
<proteinExistence type="predicted"/>
<organism evidence="1 2">
    <name type="scientific">Plasmodium cynomolgi (strain B)</name>
    <dbReference type="NCBI Taxonomy" id="1120755"/>
    <lineage>
        <taxon>Eukaryota</taxon>
        <taxon>Sar</taxon>
        <taxon>Alveolata</taxon>
        <taxon>Apicomplexa</taxon>
        <taxon>Aconoidasida</taxon>
        <taxon>Haemosporida</taxon>
        <taxon>Plasmodiidae</taxon>
        <taxon>Plasmodium</taxon>
        <taxon>Plasmodium (Plasmodium)</taxon>
    </lineage>
</organism>
<accession>K6V3U4</accession>